<reference evidence="2" key="2">
    <citation type="submission" date="2009-11" db="EMBL/GenBank/DDBJ databases">
        <title>The Genome Sequence of Allomyces macrogynus strain ATCC 38327.</title>
        <authorList>
            <consortium name="The Broad Institute Genome Sequencing Platform"/>
            <person name="Russ C."/>
            <person name="Cuomo C."/>
            <person name="Shea T."/>
            <person name="Young S.K."/>
            <person name="Zeng Q."/>
            <person name="Koehrsen M."/>
            <person name="Haas B."/>
            <person name="Borodovsky M."/>
            <person name="Guigo R."/>
            <person name="Alvarado L."/>
            <person name="Berlin A."/>
            <person name="Borenstein D."/>
            <person name="Chen Z."/>
            <person name="Engels R."/>
            <person name="Freedman E."/>
            <person name="Gellesch M."/>
            <person name="Goldberg J."/>
            <person name="Griggs A."/>
            <person name="Gujja S."/>
            <person name="Heiman D."/>
            <person name="Hepburn T."/>
            <person name="Howarth C."/>
            <person name="Jen D."/>
            <person name="Larson L."/>
            <person name="Lewis B."/>
            <person name="Mehta T."/>
            <person name="Park D."/>
            <person name="Pearson M."/>
            <person name="Roberts A."/>
            <person name="Saif S."/>
            <person name="Shenoy N."/>
            <person name="Sisk P."/>
            <person name="Stolte C."/>
            <person name="Sykes S."/>
            <person name="Walk T."/>
            <person name="White J."/>
            <person name="Yandava C."/>
            <person name="Burger G."/>
            <person name="Gray M.W."/>
            <person name="Holland P.W.H."/>
            <person name="King N."/>
            <person name="Lang F.B.F."/>
            <person name="Roger A.J."/>
            <person name="Ruiz-Trillo I."/>
            <person name="Lander E."/>
            <person name="Nusbaum C."/>
        </authorList>
    </citation>
    <scope>NUCLEOTIDE SEQUENCE [LARGE SCALE GENOMIC DNA]</scope>
    <source>
        <strain evidence="2">ATCC 38327</strain>
    </source>
</reference>
<dbReference type="AlphaFoldDB" id="A0A0L0RY21"/>
<evidence type="ECO:0000313" key="1">
    <source>
        <dbReference type="EMBL" id="KNE55297.1"/>
    </source>
</evidence>
<dbReference type="PANTHER" id="PTHR35020">
    <property type="entry name" value="N-ACETYLGLUCOSAMINE-INDUCED PROTEIN 1"/>
    <property type="match status" value="1"/>
</dbReference>
<name>A0A0L0RY21_ALLM3</name>
<sequence>MLPARRLFSNTPAVFSNVLHPTALPALLASPRHFLHASCPPTMRTPVIDPLTGRAVVYHDPATALSWPQCQQLVANGHVDALLRLPAEIDRYQAWTATIKAQYASAEDFILSTVFSAPPAHPGAKPIIADRAAAIRDPHTPRVVLRLNDFPYNLRPGIEHWVLWRLDAELPNAEIVAIVDAWIHHGHALGGTSPYIVPLPATGDAAAIGDAALGGAHTSNGVEWCFWVNPPARKTIAGVWHAHILVHWGAPGDAHRAEPGCEAPATVIPAPSSDAKQQTVAA</sequence>
<keyword evidence="2" id="KW-1185">Reference proteome</keyword>
<dbReference type="OrthoDB" id="498286at2759"/>
<proteinExistence type="predicted"/>
<dbReference type="Pfam" id="PF12239">
    <property type="entry name" value="DUF3605"/>
    <property type="match status" value="1"/>
</dbReference>
<gene>
    <name evidence="1" type="ORF">AMAG_01204</name>
</gene>
<dbReference type="GO" id="GO:0005737">
    <property type="term" value="C:cytoplasm"/>
    <property type="evidence" value="ECO:0007669"/>
    <property type="project" value="TreeGrafter"/>
</dbReference>
<organism evidence="1 2">
    <name type="scientific">Allomyces macrogynus (strain ATCC 38327)</name>
    <name type="common">Allomyces javanicus var. macrogynus</name>
    <dbReference type="NCBI Taxonomy" id="578462"/>
    <lineage>
        <taxon>Eukaryota</taxon>
        <taxon>Fungi</taxon>
        <taxon>Fungi incertae sedis</taxon>
        <taxon>Blastocladiomycota</taxon>
        <taxon>Blastocladiomycetes</taxon>
        <taxon>Blastocladiales</taxon>
        <taxon>Blastocladiaceae</taxon>
        <taxon>Allomyces</taxon>
    </lineage>
</organism>
<protein>
    <submittedName>
        <fullName evidence="1">Uncharacterized protein</fullName>
    </submittedName>
</protein>
<reference evidence="1 2" key="1">
    <citation type="submission" date="2009-11" db="EMBL/GenBank/DDBJ databases">
        <title>Annotation of Allomyces macrogynus ATCC 38327.</title>
        <authorList>
            <consortium name="The Broad Institute Genome Sequencing Platform"/>
            <person name="Russ C."/>
            <person name="Cuomo C."/>
            <person name="Burger G."/>
            <person name="Gray M.W."/>
            <person name="Holland P.W.H."/>
            <person name="King N."/>
            <person name="Lang F.B.F."/>
            <person name="Roger A.J."/>
            <person name="Ruiz-Trillo I."/>
            <person name="Young S.K."/>
            <person name="Zeng Q."/>
            <person name="Gargeya S."/>
            <person name="Fitzgerald M."/>
            <person name="Haas B."/>
            <person name="Abouelleil A."/>
            <person name="Alvarado L."/>
            <person name="Arachchi H.M."/>
            <person name="Berlin A."/>
            <person name="Chapman S.B."/>
            <person name="Gearin G."/>
            <person name="Goldberg J."/>
            <person name="Griggs A."/>
            <person name="Gujja S."/>
            <person name="Hansen M."/>
            <person name="Heiman D."/>
            <person name="Howarth C."/>
            <person name="Larimer J."/>
            <person name="Lui A."/>
            <person name="MacDonald P.J.P."/>
            <person name="McCowen C."/>
            <person name="Montmayeur A."/>
            <person name="Murphy C."/>
            <person name="Neiman D."/>
            <person name="Pearson M."/>
            <person name="Priest M."/>
            <person name="Roberts A."/>
            <person name="Saif S."/>
            <person name="Shea T."/>
            <person name="Sisk P."/>
            <person name="Stolte C."/>
            <person name="Sykes S."/>
            <person name="Wortman J."/>
            <person name="Nusbaum C."/>
            <person name="Birren B."/>
        </authorList>
    </citation>
    <scope>NUCLEOTIDE SEQUENCE [LARGE SCALE GENOMIC DNA]</scope>
    <source>
        <strain evidence="1 2">ATCC 38327</strain>
    </source>
</reference>
<evidence type="ECO:0000313" key="2">
    <source>
        <dbReference type="Proteomes" id="UP000054350"/>
    </source>
</evidence>
<dbReference type="GO" id="GO:0006044">
    <property type="term" value="P:N-acetylglucosamine metabolic process"/>
    <property type="evidence" value="ECO:0007669"/>
    <property type="project" value="TreeGrafter"/>
</dbReference>
<dbReference type="EMBL" id="GG745329">
    <property type="protein sequence ID" value="KNE55297.1"/>
    <property type="molecule type" value="Genomic_DNA"/>
</dbReference>
<dbReference type="PANTHER" id="PTHR35020:SF2">
    <property type="entry name" value="N-ACETYLGLUCOSAMINE-INDUCED PROTEIN 1"/>
    <property type="match status" value="1"/>
</dbReference>
<dbReference type="InterPro" id="IPR022036">
    <property type="entry name" value="DUF3605"/>
</dbReference>
<dbReference type="Proteomes" id="UP000054350">
    <property type="component" value="Unassembled WGS sequence"/>
</dbReference>
<dbReference type="VEuPathDB" id="FungiDB:AMAG_01204"/>
<accession>A0A0L0RY21</accession>